<evidence type="ECO:0000259" key="2">
    <source>
        <dbReference type="Pfam" id="PF04892"/>
    </source>
</evidence>
<name>A0AAW4FMH4_9HYPH</name>
<dbReference type="RefSeq" id="WP_025428554.1">
    <property type="nucleotide sequence ID" value="NZ_CP083371.1"/>
</dbReference>
<dbReference type="EMBL" id="WXFA01000007">
    <property type="protein sequence ID" value="MBM3091915.1"/>
    <property type="molecule type" value="Genomic_DNA"/>
</dbReference>
<sequence>MNIKRAAGLFGWLIFAVIAYSTLSPLDLRPRMGTFVHVERFGAFGLMGLLFAIAYPRRLLLVLGLVLATAIGFELLQVVSADRHARIGDLAIKLLGGACGVASGWVLIRNRSRLLQLLVQINQNSKYRG</sequence>
<dbReference type="Pfam" id="PF04892">
    <property type="entry name" value="VanZ"/>
    <property type="match status" value="1"/>
</dbReference>
<dbReference type="InterPro" id="IPR017015">
    <property type="entry name" value="UCP033367_VanZ"/>
</dbReference>
<protein>
    <submittedName>
        <fullName evidence="3">VanZ family protein</fullName>
    </submittedName>
</protein>
<feature type="transmembrane region" description="Helical" evidence="1">
    <location>
        <begin position="37"/>
        <end position="55"/>
    </location>
</feature>
<reference evidence="3 4" key="1">
    <citation type="submission" date="2020-01" db="EMBL/GenBank/DDBJ databases">
        <title>Draft genome assembly of Ensifer adhaerens T173.</title>
        <authorList>
            <person name="Craig J.E."/>
            <person name="Stinchcombe J.R."/>
        </authorList>
    </citation>
    <scope>NUCLEOTIDE SEQUENCE [LARGE SCALE GENOMIC DNA]</scope>
    <source>
        <strain evidence="3 4">T173</strain>
    </source>
</reference>
<feature type="transmembrane region" description="Helical" evidence="1">
    <location>
        <begin position="90"/>
        <end position="108"/>
    </location>
</feature>
<dbReference type="PIRSF" id="PIRSF033367">
    <property type="entry name" value="UCP033367_VanZ"/>
    <property type="match status" value="1"/>
</dbReference>
<feature type="transmembrane region" description="Helical" evidence="1">
    <location>
        <begin position="60"/>
        <end position="78"/>
    </location>
</feature>
<accession>A0AAW4FMH4</accession>
<keyword evidence="1" id="KW-0812">Transmembrane</keyword>
<organism evidence="3 4">
    <name type="scientific">Ensifer canadensis</name>
    <dbReference type="NCBI Taxonomy" id="555315"/>
    <lineage>
        <taxon>Bacteria</taxon>
        <taxon>Pseudomonadati</taxon>
        <taxon>Pseudomonadota</taxon>
        <taxon>Alphaproteobacteria</taxon>
        <taxon>Hyphomicrobiales</taxon>
        <taxon>Rhizobiaceae</taxon>
        <taxon>Sinorhizobium/Ensifer group</taxon>
        <taxon>Ensifer</taxon>
    </lineage>
</organism>
<keyword evidence="4" id="KW-1185">Reference proteome</keyword>
<evidence type="ECO:0000313" key="3">
    <source>
        <dbReference type="EMBL" id="MBM3091915.1"/>
    </source>
</evidence>
<comment type="caution">
    <text evidence="3">The sequence shown here is derived from an EMBL/GenBank/DDBJ whole genome shotgun (WGS) entry which is preliminary data.</text>
</comment>
<dbReference type="AlphaFoldDB" id="A0AAW4FMH4"/>
<dbReference type="InterPro" id="IPR006976">
    <property type="entry name" value="VanZ-like"/>
</dbReference>
<proteinExistence type="predicted"/>
<keyword evidence="1" id="KW-1133">Transmembrane helix</keyword>
<feature type="domain" description="VanZ-like" evidence="2">
    <location>
        <begin position="38"/>
        <end position="103"/>
    </location>
</feature>
<evidence type="ECO:0000256" key="1">
    <source>
        <dbReference type="SAM" id="Phobius"/>
    </source>
</evidence>
<keyword evidence="1" id="KW-0472">Membrane</keyword>
<gene>
    <name evidence="3" type="ORF">GFB56_13950</name>
</gene>
<evidence type="ECO:0000313" key="4">
    <source>
        <dbReference type="Proteomes" id="UP000744980"/>
    </source>
</evidence>
<dbReference type="Proteomes" id="UP000744980">
    <property type="component" value="Unassembled WGS sequence"/>
</dbReference>